<feature type="transmembrane region" description="Helical" evidence="2">
    <location>
        <begin position="547"/>
        <end position="569"/>
    </location>
</feature>
<feature type="region of interest" description="Disordered" evidence="1">
    <location>
        <begin position="612"/>
        <end position="637"/>
    </location>
</feature>
<feature type="transmembrane region" description="Helical" evidence="2">
    <location>
        <begin position="231"/>
        <end position="252"/>
    </location>
</feature>
<reference evidence="3" key="1">
    <citation type="submission" date="2023-06" db="EMBL/GenBank/DDBJ databases">
        <authorList>
            <person name="Delattre M."/>
        </authorList>
    </citation>
    <scope>NUCLEOTIDE SEQUENCE</scope>
    <source>
        <strain evidence="3">AF72</strain>
    </source>
</reference>
<evidence type="ECO:0000256" key="2">
    <source>
        <dbReference type="SAM" id="Phobius"/>
    </source>
</evidence>
<organism evidence="3 4">
    <name type="scientific">Mesorhabditis spiculigera</name>
    <dbReference type="NCBI Taxonomy" id="96644"/>
    <lineage>
        <taxon>Eukaryota</taxon>
        <taxon>Metazoa</taxon>
        <taxon>Ecdysozoa</taxon>
        <taxon>Nematoda</taxon>
        <taxon>Chromadorea</taxon>
        <taxon>Rhabditida</taxon>
        <taxon>Rhabditina</taxon>
        <taxon>Rhabditomorpha</taxon>
        <taxon>Rhabditoidea</taxon>
        <taxon>Rhabditidae</taxon>
        <taxon>Mesorhabditinae</taxon>
        <taxon>Mesorhabditis</taxon>
    </lineage>
</organism>
<dbReference type="AlphaFoldDB" id="A0AA36CBC6"/>
<evidence type="ECO:0000256" key="1">
    <source>
        <dbReference type="SAM" id="MobiDB-lite"/>
    </source>
</evidence>
<feature type="transmembrane region" description="Helical" evidence="2">
    <location>
        <begin position="68"/>
        <end position="92"/>
    </location>
</feature>
<keyword evidence="4" id="KW-1185">Reference proteome</keyword>
<keyword evidence="2" id="KW-1133">Transmembrane helix</keyword>
<feature type="transmembrane region" description="Helical" evidence="2">
    <location>
        <begin position="258"/>
        <end position="281"/>
    </location>
</feature>
<feature type="transmembrane region" description="Helical" evidence="2">
    <location>
        <begin position="198"/>
        <end position="219"/>
    </location>
</feature>
<protein>
    <submittedName>
        <fullName evidence="3">Uncharacterized protein</fullName>
    </submittedName>
</protein>
<dbReference type="EMBL" id="CATQJA010001115">
    <property type="protein sequence ID" value="CAJ0565843.1"/>
    <property type="molecule type" value="Genomic_DNA"/>
</dbReference>
<feature type="transmembrane region" description="Helical" evidence="2">
    <location>
        <begin position="301"/>
        <end position="320"/>
    </location>
</feature>
<feature type="transmembrane region" description="Helical" evidence="2">
    <location>
        <begin position="443"/>
        <end position="461"/>
    </location>
</feature>
<dbReference type="Proteomes" id="UP001177023">
    <property type="component" value="Unassembled WGS sequence"/>
</dbReference>
<keyword evidence="2" id="KW-0812">Transmembrane</keyword>
<sequence length="637" mass="73797">MAWGDFIMNVYNNESGTNFTVWETPGGCTYNQWPETYDYTFLSECMWWYNWEGIAIVSKRAFYRRPEVQVGVTMILVGVLGLILTPLSVLLYFRREDTKMLYKIYLLAASILSIIKSIQMFYNAECVFNFDEKGNYTKTYHRFSCLNTINYPYCGFFLNQMMSAIGTSLPYGYHIISWGGSLHRYFTWHFDGDYAQRVSYLAAPIIVTALGVPPVLLILQQGTGLDDYEWTHFAYIGSYFHPINFVVSVYYINPNYNFALFDVFDRTVLGFSCIFLFLNLLTMSRLKSMKRMPLSQLDGEVSLQTIFVYSQIALISSWVAKAFLEFVAIPRLYRYYHTANLGAFICQNVSGWMINIVIPFIVTVMNSTIDTVNDIPETTTYFSDHTTPEYVNEYEWVYYYGYYGIPTVNEAITCHRLLHYMVVINRLLATHFQGRFFSFLGRVDGLMVFICVVCGALPWFLQIGPGHPYMAAEGQYGNLGAYFNPLTFRIGQYWPYEGYATWGPMANKISILIDIFIVVAEVKSLRKLKKMFRENPCNYIDVRYQKFLCIQHPMLILAWLMDIIFYDVFCVKFPTQYNYAKMHMFLLEHMPGWFLGICGSITVILMNRASTQREKPANSKSTSSKRSHNTGSTTFAA</sequence>
<keyword evidence="2" id="KW-0472">Membrane</keyword>
<gene>
    <name evidence="3" type="ORF">MSPICULIGERA_LOCUS4470</name>
</gene>
<comment type="caution">
    <text evidence="3">The sequence shown here is derived from an EMBL/GenBank/DDBJ whole genome shotgun (WGS) entry which is preliminary data.</text>
</comment>
<feature type="transmembrane region" description="Helical" evidence="2">
    <location>
        <begin position="104"/>
        <end position="122"/>
    </location>
</feature>
<feature type="transmembrane region" description="Helical" evidence="2">
    <location>
        <begin position="340"/>
        <end position="362"/>
    </location>
</feature>
<feature type="transmembrane region" description="Helical" evidence="2">
    <location>
        <begin position="509"/>
        <end position="526"/>
    </location>
</feature>
<feature type="transmembrane region" description="Helical" evidence="2">
    <location>
        <begin position="589"/>
        <end position="606"/>
    </location>
</feature>
<proteinExistence type="predicted"/>
<evidence type="ECO:0000313" key="4">
    <source>
        <dbReference type="Proteomes" id="UP001177023"/>
    </source>
</evidence>
<accession>A0AA36CBC6</accession>
<name>A0AA36CBC6_9BILA</name>
<evidence type="ECO:0000313" key="3">
    <source>
        <dbReference type="EMBL" id="CAJ0565843.1"/>
    </source>
</evidence>
<feature type="non-terminal residue" evidence="3">
    <location>
        <position position="1"/>
    </location>
</feature>